<name>A0ABQ5MEV0_9FLAO</name>
<dbReference type="EMBL" id="BRVO01000001">
    <property type="protein sequence ID" value="GLB47898.1"/>
    <property type="molecule type" value="Genomic_DNA"/>
</dbReference>
<accession>A0ABQ5MEV0</accession>
<evidence type="ECO:0000313" key="2">
    <source>
        <dbReference type="Proteomes" id="UP001143543"/>
    </source>
</evidence>
<protein>
    <submittedName>
        <fullName evidence="1">Uncharacterized protein</fullName>
    </submittedName>
</protein>
<keyword evidence="2" id="KW-1185">Reference proteome</keyword>
<dbReference type="Proteomes" id="UP001143543">
    <property type="component" value="Unassembled WGS sequence"/>
</dbReference>
<sequence length="237" mass="28114">MKKKNIQLPSEYLNSRPELIETWDSIKKLIFNITPIGAALHEILFELPSKIQQKRINDTVELISKNLKNIEENSIDKKYLKSEDFYDFTRKLFQESLKVQSKEKRTLLSNIYTSAIIKNESFDNGRSQFFMRIVSDIFIEEILILKYIEENEYKLKKISNYINFYDHFKQKNSNWYKGEYDFKYFCLNLENKSLISTGSGLKDFRSKSSFIALENHEEPSVTVTPLGKKFIDYISFK</sequence>
<reference evidence="1" key="1">
    <citation type="submission" date="2022-07" db="EMBL/GenBank/DDBJ databases">
        <title>Taxonomy of Novel Oxalotrophic and Methylotrophic Bacteria.</title>
        <authorList>
            <person name="Sahin N."/>
            <person name="Tani A."/>
        </authorList>
    </citation>
    <scope>NUCLEOTIDE SEQUENCE</scope>
    <source>
        <strain evidence="1">Y10</strain>
    </source>
</reference>
<proteinExistence type="predicted"/>
<organism evidence="1 2">
    <name type="scientific">Neptunitalea lumnitzerae</name>
    <dbReference type="NCBI Taxonomy" id="2965509"/>
    <lineage>
        <taxon>Bacteria</taxon>
        <taxon>Pseudomonadati</taxon>
        <taxon>Bacteroidota</taxon>
        <taxon>Flavobacteriia</taxon>
        <taxon>Flavobacteriales</taxon>
        <taxon>Flavobacteriaceae</taxon>
        <taxon>Neptunitalea</taxon>
    </lineage>
</organism>
<gene>
    <name evidence="1" type="ORF">Y10_02660</name>
</gene>
<evidence type="ECO:0000313" key="1">
    <source>
        <dbReference type="EMBL" id="GLB47898.1"/>
    </source>
</evidence>
<dbReference type="RefSeq" id="WP_281763561.1">
    <property type="nucleotide sequence ID" value="NZ_BRVO01000001.1"/>
</dbReference>
<comment type="caution">
    <text evidence="1">The sequence shown here is derived from an EMBL/GenBank/DDBJ whole genome shotgun (WGS) entry which is preliminary data.</text>
</comment>